<evidence type="ECO:0000256" key="3">
    <source>
        <dbReference type="ARBA" id="ARBA00022692"/>
    </source>
</evidence>
<dbReference type="GO" id="GO:0022857">
    <property type="term" value="F:transmembrane transporter activity"/>
    <property type="evidence" value="ECO:0007669"/>
    <property type="project" value="InterPro"/>
</dbReference>
<feature type="transmembrane region" description="Helical" evidence="6">
    <location>
        <begin position="317"/>
        <end position="337"/>
    </location>
</feature>
<feature type="transmembrane region" description="Helical" evidence="6">
    <location>
        <begin position="89"/>
        <end position="108"/>
    </location>
</feature>
<keyword evidence="9" id="KW-1185">Reference proteome</keyword>
<dbReference type="EMBL" id="QJJK01000016">
    <property type="protein sequence ID" value="PXW52471.1"/>
    <property type="molecule type" value="Genomic_DNA"/>
</dbReference>
<feature type="domain" description="Major facilitator superfamily (MFS) profile" evidence="7">
    <location>
        <begin position="23"/>
        <end position="522"/>
    </location>
</feature>
<reference evidence="8 9" key="1">
    <citation type="submission" date="2018-05" db="EMBL/GenBank/DDBJ databases">
        <title>Genomic Encyclopedia of Type Strains, Phase IV (KMG-IV): sequencing the most valuable type-strain genomes for metagenomic binning, comparative biology and taxonomic classification.</title>
        <authorList>
            <person name="Goeker M."/>
        </authorList>
    </citation>
    <scope>NUCLEOTIDE SEQUENCE [LARGE SCALE GENOMIC DNA]</scope>
    <source>
        <strain evidence="8 9">DSM 6462</strain>
    </source>
</reference>
<dbReference type="PROSITE" id="PS50850">
    <property type="entry name" value="MFS"/>
    <property type="match status" value="1"/>
</dbReference>
<gene>
    <name evidence="8" type="ORF">C7450_11644</name>
</gene>
<sequence length="535" mass="57812">MSVTAEQVATPHPLTVAGRAAVFMAASTLLWLTQGLGMNLVAANTPQIQGSLGATLTETNWLIAAYMAPNVSLTLLLTKIRTQFGLRRFTEISIVMFVLTSLLHLFIYDLWSALPVRFLAGAAAAPISTLGFLYMLEAFPPAKKMSWGLSLALMLSSATPTIARLISPYLLDLGQWRHLYLMEIGLALIALPIVYLLPLTPIPHAKVLHWKDFITYPLIALGFGLLAVVLTVGRYYWWFEAPWIGVALAVAVMAIACAAAIEINRDTPLINIRWLTSPEILHLTLTLLVFRMVLTEQTSGALALFQGLGLFNEQSRHLYLVVLAASVTGGLVCGATLKIERVHLLHAVALSCIAVGAYMDGHATSLTRPGNMYVSQALIAFGGALFLPPALLAGLMKTMKQGPTFITSFLVVFLFTQSLGGLIGSAAFGSFIIIREKFHSAHLVERIVMTDPQVTERVRQLAGAFGKVLTDGQLLNAEGLATLSQQVTLQATVLAYNDAFLLISALAAIAFMVVVVQMGLSSVRGWLTTRRAAQA</sequence>
<feature type="transmembrane region" description="Helical" evidence="6">
    <location>
        <begin position="344"/>
        <end position="361"/>
    </location>
</feature>
<dbReference type="GO" id="GO:0016020">
    <property type="term" value="C:membrane"/>
    <property type="evidence" value="ECO:0007669"/>
    <property type="project" value="UniProtKB-SubCell"/>
</dbReference>
<feature type="transmembrane region" description="Helical" evidence="6">
    <location>
        <begin position="243"/>
        <end position="261"/>
    </location>
</feature>
<feature type="transmembrane region" description="Helical" evidence="6">
    <location>
        <begin position="499"/>
        <end position="520"/>
    </location>
</feature>
<feature type="transmembrane region" description="Helical" evidence="6">
    <location>
        <begin position="114"/>
        <end position="135"/>
    </location>
</feature>
<dbReference type="SUPFAM" id="SSF103473">
    <property type="entry name" value="MFS general substrate transporter"/>
    <property type="match status" value="1"/>
</dbReference>
<dbReference type="Gene3D" id="1.20.1250.20">
    <property type="entry name" value="MFS general substrate transporter like domains"/>
    <property type="match status" value="1"/>
</dbReference>
<dbReference type="AlphaFoldDB" id="A0A2V3TUW7"/>
<keyword evidence="2" id="KW-0813">Transport</keyword>
<feature type="transmembrane region" description="Helical" evidence="6">
    <location>
        <begin position="21"/>
        <end position="41"/>
    </location>
</feature>
<keyword evidence="5 6" id="KW-0472">Membrane</keyword>
<evidence type="ECO:0000256" key="2">
    <source>
        <dbReference type="ARBA" id="ARBA00022448"/>
    </source>
</evidence>
<dbReference type="InterPro" id="IPR036259">
    <property type="entry name" value="MFS_trans_sf"/>
</dbReference>
<keyword evidence="3 6" id="KW-0812">Transmembrane</keyword>
<evidence type="ECO:0000313" key="8">
    <source>
        <dbReference type="EMBL" id="PXW52471.1"/>
    </source>
</evidence>
<keyword evidence="4 6" id="KW-1133">Transmembrane helix</keyword>
<organism evidence="8 9">
    <name type="scientific">Chelatococcus asaccharovorans</name>
    <dbReference type="NCBI Taxonomy" id="28210"/>
    <lineage>
        <taxon>Bacteria</taxon>
        <taxon>Pseudomonadati</taxon>
        <taxon>Pseudomonadota</taxon>
        <taxon>Alphaproteobacteria</taxon>
        <taxon>Hyphomicrobiales</taxon>
        <taxon>Chelatococcaceae</taxon>
        <taxon>Chelatococcus</taxon>
    </lineage>
</organism>
<dbReference type="PANTHER" id="PTHR42718">
    <property type="entry name" value="MAJOR FACILITATOR SUPERFAMILY MULTIDRUG TRANSPORTER MFSC"/>
    <property type="match status" value="1"/>
</dbReference>
<feature type="transmembrane region" description="Helical" evidence="6">
    <location>
        <begin position="218"/>
        <end position="237"/>
    </location>
</feature>
<dbReference type="Proteomes" id="UP000248021">
    <property type="component" value="Unassembled WGS sequence"/>
</dbReference>
<accession>A0A2V3TUW7</accession>
<comment type="subcellular location">
    <subcellularLocation>
        <location evidence="1">Membrane</location>
        <topology evidence="1">Multi-pass membrane protein</topology>
    </subcellularLocation>
</comment>
<dbReference type="InterPro" id="IPR020846">
    <property type="entry name" value="MFS_dom"/>
</dbReference>
<dbReference type="OrthoDB" id="5314453at2"/>
<comment type="caution">
    <text evidence="8">The sequence shown here is derived from an EMBL/GenBank/DDBJ whole genome shotgun (WGS) entry which is preliminary data.</text>
</comment>
<dbReference type="PANTHER" id="PTHR42718:SF9">
    <property type="entry name" value="MAJOR FACILITATOR SUPERFAMILY MULTIDRUG TRANSPORTER MFSC"/>
    <property type="match status" value="1"/>
</dbReference>
<protein>
    <submittedName>
        <fullName evidence="8">MFS transporter</fullName>
    </submittedName>
</protein>
<feature type="transmembrane region" description="Helical" evidence="6">
    <location>
        <begin position="373"/>
        <end position="393"/>
    </location>
</feature>
<feature type="transmembrane region" description="Helical" evidence="6">
    <location>
        <begin position="178"/>
        <end position="197"/>
    </location>
</feature>
<feature type="transmembrane region" description="Helical" evidence="6">
    <location>
        <begin position="147"/>
        <end position="166"/>
    </location>
</feature>
<evidence type="ECO:0000313" key="9">
    <source>
        <dbReference type="Proteomes" id="UP000248021"/>
    </source>
</evidence>
<dbReference type="Pfam" id="PF07690">
    <property type="entry name" value="MFS_1"/>
    <property type="match status" value="1"/>
</dbReference>
<proteinExistence type="predicted"/>
<name>A0A2V3TUW7_9HYPH</name>
<feature type="transmembrane region" description="Helical" evidence="6">
    <location>
        <begin position="405"/>
        <end position="434"/>
    </location>
</feature>
<evidence type="ECO:0000256" key="1">
    <source>
        <dbReference type="ARBA" id="ARBA00004141"/>
    </source>
</evidence>
<feature type="transmembrane region" description="Helical" evidence="6">
    <location>
        <begin position="61"/>
        <end position="77"/>
    </location>
</feature>
<feature type="transmembrane region" description="Helical" evidence="6">
    <location>
        <begin position="281"/>
        <end position="305"/>
    </location>
</feature>
<dbReference type="InterPro" id="IPR011701">
    <property type="entry name" value="MFS"/>
</dbReference>
<evidence type="ECO:0000256" key="4">
    <source>
        <dbReference type="ARBA" id="ARBA00022989"/>
    </source>
</evidence>
<evidence type="ECO:0000256" key="6">
    <source>
        <dbReference type="SAM" id="Phobius"/>
    </source>
</evidence>
<evidence type="ECO:0000256" key="5">
    <source>
        <dbReference type="ARBA" id="ARBA00023136"/>
    </source>
</evidence>
<evidence type="ECO:0000259" key="7">
    <source>
        <dbReference type="PROSITE" id="PS50850"/>
    </source>
</evidence>